<keyword evidence="2" id="KW-1185">Reference proteome</keyword>
<proteinExistence type="predicted"/>
<gene>
    <name evidence="1" type="ORF">ACCO45_004050</name>
</gene>
<organism evidence="1 2">
    <name type="scientific">Purpureocillium lilacinum</name>
    <name type="common">Paecilomyces lilacinus</name>
    <dbReference type="NCBI Taxonomy" id="33203"/>
    <lineage>
        <taxon>Eukaryota</taxon>
        <taxon>Fungi</taxon>
        <taxon>Dikarya</taxon>
        <taxon>Ascomycota</taxon>
        <taxon>Pezizomycotina</taxon>
        <taxon>Sordariomycetes</taxon>
        <taxon>Hypocreomycetidae</taxon>
        <taxon>Hypocreales</taxon>
        <taxon>Ophiocordycipitaceae</taxon>
        <taxon>Purpureocillium</taxon>
    </lineage>
</organism>
<sequence>MEESMADSIQCTAGTLTSSLGSSALTRASHCPSSLLARSLRHVSPSPASPDALNRRTPDRPSPLPDEHPPHVARPSQLGLLVSHRTRPPDALSQPAATGNRQATSPRAAPRSPDRRDGDHHRDDGGDDLVREQPNTRNGS</sequence>
<protein>
    <submittedName>
        <fullName evidence="1">Uncharacterized protein</fullName>
    </submittedName>
</protein>
<dbReference type="Proteomes" id="UP001638806">
    <property type="component" value="Unassembled WGS sequence"/>
</dbReference>
<comment type="caution">
    <text evidence="1">The sequence shown here is derived from an EMBL/GenBank/DDBJ whole genome shotgun (WGS) entry which is preliminary data.</text>
</comment>
<name>A0ACC4E1P7_PURLI</name>
<evidence type="ECO:0000313" key="1">
    <source>
        <dbReference type="EMBL" id="KAL3962527.1"/>
    </source>
</evidence>
<accession>A0ACC4E1P7</accession>
<dbReference type="EMBL" id="JBGNUJ010000003">
    <property type="protein sequence ID" value="KAL3962527.1"/>
    <property type="molecule type" value="Genomic_DNA"/>
</dbReference>
<reference evidence="1" key="1">
    <citation type="submission" date="2024-12" db="EMBL/GenBank/DDBJ databases">
        <title>Comparative genomics and development of molecular markers within Purpureocillium lilacinum and among Purpureocillium species.</title>
        <authorList>
            <person name="Yeh Z.-Y."/>
            <person name="Ni N.-T."/>
            <person name="Lo P.-H."/>
            <person name="Mushyakhwo K."/>
            <person name="Lin C.-F."/>
            <person name="Nai Y.-S."/>
        </authorList>
    </citation>
    <scope>NUCLEOTIDE SEQUENCE</scope>
    <source>
        <strain evidence="1">NCHU-NPUST-175</strain>
    </source>
</reference>
<evidence type="ECO:0000313" key="2">
    <source>
        <dbReference type="Proteomes" id="UP001638806"/>
    </source>
</evidence>